<dbReference type="CDD" id="cd01029">
    <property type="entry name" value="TOPRIM_primases"/>
    <property type="match status" value="1"/>
</dbReference>
<protein>
    <submittedName>
        <fullName evidence="1">Toprim domain protein</fullName>
    </submittedName>
</protein>
<comment type="caution">
    <text evidence="1">The sequence shown here is derived from an EMBL/GenBank/DDBJ whole genome shotgun (WGS) entry which is preliminary data.</text>
</comment>
<dbReference type="RefSeq" id="WP_162475356.1">
    <property type="nucleotide sequence ID" value="NZ_LJAM02000035.1"/>
</dbReference>
<reference evidence="1" key="1">
    <citation type="submission" date="2018-04" db="EMBL/GenBank/DDBJ databases">
        <title>Genomes of the Obligate Erwinia dacicola and Facultative Enterobacter sp. OLF Endosymbionts of the Olive Fruit fly, Bactrocera oleae.</title>
        <authorList>
            <person name="Estes A.M."/>
            <person name="Hearn D.J."/>
            <person name="Agarwal S."/>
            <person name="Pierson E.A."/>
            <person name="Dunning-Hotopp J.C."/>
        </authorList>
    </citation>
    <scope>NUCLEOTIDE SEQUENCE [LARGE SCALE GENOMIC DNA]</scope>
    <source>
        <strain evidence="1">Oroville</strain>
    </source>
</reference>
<dbReference type="InterPro" id="IPR034154">
    <property type="entry name" value="TOPRIM_DnaG/twinkle"/>
</dbReference>
<dbReference type="Pfam" id="PF13155">
    <property type="entry name" value="Toprim_2"/>
    <property type="match status" value="1"/>
</dbReference>
<dbReference type="EMBL" id="LJAM02000035">
    <property type="protein sequence ID" value="RAP72433.1"/>
    <property type="molecule type" value="Genomic_DNA"/>
</dbReference>
<gene>
    <name evidence="1" type="ORF">ACZ87_00736</name>
</gene>
<proteinExistence type="predicted"/>
<evidence type="ECO:0000313" key="2">
    <source>
        <dbReference type="Proteomes" id="UP000244334"/>
    </source>
</evidence>
<dbReference type="Gene3D" id="3.40.1360.10">
    <property type="match status" value="1"/>
</dbReference>
<dbReference type="AlphaFoldDB" id="A0A328TSP0"/>
<name>A0A328TSP0_9GAMM</name>
<accession>A0A328TSP0</accession>
<keyword evidence="2" id="KW-1185">Reference proteome</keyword>
<dbReference type="Proteomes" id="UP000244334">
    <property type="component" value="Unassembled WGS sequence"/>
</dbReference>
<sequence>MHRKDFRPDIIQRLIRDYHFKEENGYLRYGVCPECSNKELFTSIENPWVIRCGRENNCGASLHVKEIYSDLFCSWSDRYESSPENPAAAADAYLREARGLDTELMRGWYTQESWHKSGAGSATVRFSLGAGAWAWWERIIDRPERFDRKANFHGGYAGMWWMPPSLDLTDIKQLWITEGIFDAVSLYQNDTPAVSIMTAGNYPEAALKALAELYQGKEKPFLVWALDNGKAGESAIRRHVARSREQGWKAVAALPAQGSSKADWNDHHLTGKLTKRHQKVYRYYGDLLLAESARDKALRMFEHNERPEFHFEYGNSVYWFKLDIERHMRAVERIMGERNIHDEREARSVALKESGAIKEIANCNPTPLYFMRSEVTDESWYYFRIAFPGNTPAVKDSFTAAQISSASEFKKCLLHVAKGALYTGTSQQLDGLIKKDLPRIKEVKTQDFIGYNRDWKAWIFNTQAIHNGKVYSLNSEDYFEISGMNIKTLSRSPVININPDENSLSFGWVDDIWTAFGENGYIALAFWLGTFFAEQIREQQASFPFLEIIGEPGTGKSTLIDFLWRLCGRDSYEGIDPSKGSVAGIYRNFAQVANLPVVLLEGDRAQDTKKLRGFDFDELKPLYNGRGLRVLGVKANNNETRDPPFRGSIVIAQNATVNASPAVLERIIHIFTDKRCQSSLTRAAAERLERLPVDQASGFMIRAVCREGEILSVVQEVFEAEKIRLEQHPDIRHIRIAKNHVQMIGCVRALACVLDIPAERLDRTCEQLTVMAVERVKSLEADIPVVREFWDAFDYLNSLERFGVNHFGKDNRDEIAINFPHLMRVAAMQRVNIPPAKEIQDYLKSGRMRPCTGQKTVRSKVSELANQGRGEAGPKEPEQVKCWIFKVPGAQ</sequence>
<evidence type="ECO:0000313" key="1">
    <source>
        <dbReference type="EMBL" id="RAP72433.1"/>
    </source>
</evidence>
<organism evidence="1 2">
    <name type="scientific">Candidatus Erwinia dacicola</name>
    <dbReference type="NCBI Taxonomy" id="252393"/>
    <lineage>
        <taxon>Bacteria</taxon>
        <taxon>Pseudomonadati</taxon>
        <taxon>Pseudomonadota</taxon>
        <taxon>Gammaproteobacteria</taxon>
        <taxon>Enterobacterales</taxon>
        <taxon>Erwiniaceae</taxon>
        <taxon>Erwinia</taxon>
    </lineage>
</organism>